<keyword evidence="6" id="KW-1185">Reference proteome</keyword>
<dbReference type="SUPFAM" id="SSF74650">
    <property type="entry name" value="Galactose mutarotase-like"/>
    <property type="match status" value="1"/>
</dbReference>
<dbReference type="GO" id="GO:0005975">
    <property type="term" value="P:carbohydrate metabolic process"/>
    <property type="evidence" value="ECO:0007669"/>
    <property type="project" value="InterPro"/>
</dbReference>
<dbReference type="Proteomes" id="UP001190700">
    <property type="component" value="Unassembled WGS sequence"/>
</dbReference>
<evidence type="ECO:0000256" key="1">
    <source>
        <dbReference type="ARBA" id="ARBA00001096"/>
    </source>
</evidence>
<dbReference type="GO" id="GO:0005737">
    <property type="term" value="C:cytoplasm"/>
    <property type="evidence" value="ECO:0007669"/>
    <property type="project" value="TreeGrafter"/>
</dbReference>
<evidence type="ECO:0000256" key="2">
    <source>
        <dbReference type="ARBA" id="ARBA00005866"/>
    </source>
</evidence>
<dbReference type="GO" id="GO:0047938">
    <property type="term" value="F:glucose-6-phosphate 1-epimerase activity"/>
    <property type="evidence" value="ECO:0007669"/>
    <property type="project" value="UniProtKB-EC"/>
</dbReference>
<comment type="caution">
    <text evidence="5">The sequence shown here is derived from an EMBL/GenBank/DDBJ whole genome shotgun (WGS) entry which is preliminary data.</text>
</comment>
<name>A0AAE0EVG1_9CHLO</name>
<dbReference type="GO" id="GO:0030246">
    <property type="term" value="F:carbohydrate binding"/>
    <property type="evidence" value="ECO:0007669"/>
    <property type="project" value="InterPro"/>
</dbReference>
<dbReference type="InterPro" id="IPR008183">
    <property type="entry name" value="Aldose_1/G6P_1-epimerase"/>
</dbReference>
<evidence type="ECO:0000313" key="5">
    <source>
        <dbReference type="EMBL" id="KAK3242333.1"/>
    </source>
</evidence>
<evidence type="ECO:0000256" key="4">
    <source>
        <dbReference type="ARBA" id="ARBA00023235"/>
    </source>
</evidence>
<keyword evidence="4" id="KW-0413">Isomerase</keyword>
<comment type="similarity">
    <text evidence="2">Belongs to the glucose-6-phosphate 1-epimerase family.</text>
</comment>
<gene>
    <name evidence="5" type="ORF">CYMTET_47952</name>
</gene>
<dbReference type="EMBL" id="LGRX02033188">
    <property type="protein sequence ID" value="KAK3242333.1"/>
    <property type="molecule type" value="Genomic_DNA"/>
</dbReference>
<dbReference type="InterPro" id="IPR025532">
    <property type="entry name" value="G6P_1-epimerase"/>
</dbReference>
<protein>
    <recommendedName>
        <fullName evidence="3">glucose-6-phosphate 1-epimerase</fullName>
        <ecNumber evidence="3">5.1.3.15</ecNumber>
    </recommendedName>
</protein>
<dbReference type="AlphaFoldDB" id="A0AAE0EVG1"/>
<evidence type="ECO:0000313" key="6">
    <source>
        <dbReference type="Proteomes" id="UP001190700"/>
    </source>
</evidence>
<dbReference type="InterPro" id="IPR014718">
    <property type="entry name" value="GH-type_carb-bd"/>
</dbReference>
<evidence type="ECO:0000256" key="3">
    <source>
        <dbReference type="ARBA" id="ARBA00012083"/>
    </source>
</evidence>
<dbReference type="Gene3D" id="2.70.98.10">
    <property type="match status" value="1"/>
</dbReference>
<dbReference type="PANTHER" id="PTHR11122">
    <property type="entry name" value="APOSPORY-ASSOCIATED PROTEIN C-RELATED"/>
    <property type="match status" value="1"/>
</dbReference>
<sequence length="370" mass="40456">MALAATSVKVPTISCLNHGSLTSTSRSTIHNKRAVHVSSRAFLCGAKISDVKPVRVSSANRQRRHCQIRSEKTLDELDAEFGIEDSLKIVNGKGGMKRVVLSHYNGSSAEVYLYGACVTSWTQPHGSEVLFMRPDAVFDGEKPISGGIPLCFPQFGPGVMQQHGFARNSMWDIISTSADVNPDYPEPAVTLKLSDNEYTRSMWDHSFEALYEVTLRRGGLQTQLRVQNTGSDTLDFTAALHSYIGVLDSASPSVVVKGMKGKEYLDKVPDPNNPERKVEDRESVTFGHGLVDSVYLDTDPEALLDVGTGCMVAIENTTGFTDHVVWNPHETMPACWQDFVCVESAKVGSPVILGPGEEWIGELSLSTFDL</sequence>
<dbReference type="PANTHER" id="PTHR11122:SF39">
    <property type="entry name" value="GLUCOSE-6-PHOSPHATE 1-EPIMERASE"/>
    <property type="match status" value="1"/>
</dbReference>
<organism evidence="5 6">
    <name type="scientific">Cymbomonas tetramitiformis</name>
    <dbReference type="NCBI Taxonomy" id="36881"/>
    <lineage>
        <taxon>Eukaryota</taxon>
        <taxon>Viridiplantae</taxon>
        <taxon>Chlorophyta</taxon>
        <taxon>Pyramimonadophyceae</taxon>
        <taxon>Pyramimonadales</taxon>
        <taxon>Pyramimonadaceae</taxon>
        <taxon>Cymbomonas</taxon>
    </lineage>
</organism>
<reference evidence="5 6" key="1">
    <citation type="journal article" date="2015" name="Genome Biol. Evol.">
        <title>Comparative Genomics of a Bacterivorous Green Alga Reveals Evolutionary Causalities and Consequences of Phago-Mixotrophic Mode of Nutrition.</title>
        <authorList>
            <person name="Burns J.A."/>
            <person name="Paasch A."/>
            <person name="Narechania A."/>
            <person name="Kim E."/>
        </authorList>
    </citation>
    <scope>NUCLEOTIDE SEQUENCE [LARGE SCALE GENOMIC DNA]</scope>
    <source>
        <strain evidence="5 6">PLY_AMNH</strain>
    </source>
</reference>
<dbReference type="CDD" id="cd09020">
    <property type="entry name" value="D-hex-6-P-epi_like"/>
    <property type="match status" value="1"/>
</dbReference>
<dbReference type="EC" id="5.1.3.15" evidence="3"/>
<comment type="catalytic activity">
    <reaction evidence="1">
        <text>alpha-D-glucose 6-phosphate = beta-D-glucose 6-phosphate</text>
        <dbReference type="Rhea" id="RHEA:16249"/>
        <dbReference type="ChEBI" id="CHEBI:58225"/>
        <dbReference type="ChEBI" id="CHEBI:58247"/>
        <dbReference type="EC" id="5.1.3.15"/>
    </reaction>
</comment>
<accession>A0AAE0EVG1</accession>
<dbReference type="InterPro" id="IPR011013">
    <property type="entry name" value="Gal_mutarotase_sf_dom"/>
</dbReference>
<dbReference type="Pfam" id="PF01263">
    <property type="entry name" value="Aldose_epim"/>
    <property type="match status" value="1"/>
</dbReference>
<proteinExistence type="inferred from homology"/>